<feature type="domain" description="Nepovirus coat protein" evidence="5">
    <location>
        <begin position="784"/>
        <end position="952"/>
    </location>
</feature>
<organismHost>
    <name type="scientific">Fragaria</name>
    <dbReference type="NCBI Taxonomy" id="3746"/>
</organismHost>
<evidence type="ECO:0000259" key="6">
    <source>
        <dbReference type="Pfam" id="PF03688"/>
    </source>
</evidence>
<keyword evidence="3" id="KW-0946">Virion</keyword>
<feature type="region of interest" description="Disordered" evidence="4">
    <location>
        <begin position="592"/>
        <end position="626"/>
    </location>
</feature>
<organism evidence="9">
    <name type="scientific">Arabis mosaic virus</name>
    <name type="common">ArMV</name>
    <dbReference type="NCBI Taxonomy" id="12271"/>
    <lineage>
        <taxon>Viruses</taxon>
        <taxon>Riboviria</taxon>
        <taxon>Orthornavirae</taxon>
        <taxon>Pisuviricota</taxon>
        <taxon>Pisoniviricetes</taxon>
        <taxon>Picornavirales</taxon>
        <taxon>Secoviridae</taxon>
        <taxon>Comovirinae</taxon>
        <taxon>Nepovirus</taxon>
        <taxon>Nepovirus arabis</taxon>
    </lineage>
</organism>
<organismHost>
    <name type="scientific">Rubus idaeus</name>
    <name type="common">Raspberry</name>
    <dbReference type="NCBI Taxonomy" id="32247"/>
</organismHost>
<evidence type="ECO:0000259" key="8">
    <source>
        <dbReference type="Pfam" id="PF12312"/>
    </source>
</evidence>
<dbReference type="EMBL" id="AB279739">
    <property type="protein sequence ID" value="BAF35851.2"/>
    <property type="molecule type" value="Genomic_RNA"/>
</dbReference>
<sequence length="1122" mass="123281">MVKFYYSNRRLVCWAVSKNLHLGGSVEQWLQCVEDSAFRAEVKSDVVANRDHPTAIRTFSYKVGYGPIDDPRYADWGYVLTGVATPGLRGGVVPPPTEPVKAHEVVEVPQPRVEIPSPPPVPTYTLYRSVGAFAPTRSGFIRAIVERLRRKRAESTAAALFAELPLEYPQGAPLKLTVIQKMGMVRYQSWKLWYDTSDARISGHYKGVSPFPPPPPPPKPLTFREKLAAACSRQVSGRIFSFQTSLGLNMAQTCRVAIPSISICCASSRGTDGRTTGGQTVAQEADPLYHRVASNTAPARQAWISERRQAIRRREQANSLQSLAAQTDQPVTFEQARNAYLGAAEMIDQGLPLLPPLRNAYAPRGLWRGPSTRANYTLDFRLSGIPTGENTLEILYNPVADEEMDEYRDRGMSAVVIDALEIAINPFGMPGNPTDLTVVATYGHERNVERAFIGSASTFLGNGLSRAIFFPGLQYSQEEPRRESIIRLYVASTNATVDADSVLAAISVGTLRQHIGSLHNRTVANSVHNAQVRGTTLRAAMMGNTIVVSPEGGLVTGAPNANVTIGGSSSVRMVGPLAWENVQEPGRQFTIQSRSRSVRVDRNADLPEAQPRTSTTTRGLAGRGSVQVPKDCKAGAFLKTLNLRDMISGFSGIQYEKWIAAGLVMPDFKVVIRYPANAFTGLTWVMSFDAYNRITSSITTTASPTYTLSVPHWLLHHKNGTTTCEVDYGKLCGHAMWFSTTTFETPKLHFTCLTGNNKALAADWEFVVELYAEFEAADSFLGKPNFVHRNGAFEGSFEYFTLPPLNYALNTIAAYKSIPLNLGQTLSDGTSKVYNFNNTLLSYYLGLGGKLRGRVLFCSPIFYGVVLRIVSEWNGVTNNWNQLFKYPGVNLEQEGPFEIEIRSPFHRTPMRLQGTQTASSMSSINMYAVSGPIAPGGETADMAVVVQIDEIALPDLSAPAFPNDFFLWVDFSAFTIDQEEFVVGSRFFDFTSTTCTVALGTNPFAHMIACHGLHRGVLELKLEWSLVEEFGKSTGSVILTHLVGDKATGLDGGSRVCAIQDMGCLTELFVGNFAGPNPNTALDAYSRWLAIKLDKARSMKILRVLCRPKGDFEFYGRTCFKV</sequence>
<feature type="domain" description="Nepovirus subgroup A RNA2 polyprotein Protein 2A" evidence="8">
    <location>
        <begin position="1"/>
        <end position="265"/>
    </location>
</feature>
<gene>
    <name evidence="9" type="primary">RNA2</name>
</gene>
<organismHost>
    <name type="scientific">Olea europaea</name>
    <name type="common">Common olive</name>
    <dbReference type="NCBI Taxonomy" id="4146"/>
</organismHost>
<evidence type="ECO:0000259" key="7">
    <source>
        <dbReference type="Pfam" id="PF03689"/>
    </source>
</evidence>
<dbReference type="Pfam" id="PF03688">
    <property type="entry name" value="Nepo_coat_C"/>
    <property type="match status" value="1"/>
</dbReference>
<protein>
    <submittedName>
        <fullName evidence="9">Polyprotein P2 123kDa</fullName>
    </submittedName>
</protein>
<organismHost>
    <name type="scientific">Humulus lupulus</name>
    <name type="common">European hop</name>
    <dbReference type="NCBI Taxonomy" id="3486"/>
</organismHost>
<dbReference type="Gene3D" id="2.60.120.20">
    <property type="match status" value="2"/>
</dbReference>
<dbReference type="InterPro" id="IPR005305">
    <property type="entry name" value="Nepo_coat_C"/>
</dbReference>
<comment type="subcellular location">
    <subcellularLocation>
        <location evidence="1">Virion</location>
    </subcellularLocation>
</comment>
<organismHost>
    <name type="scientific">Ligustrum</name>
    <name type="common">privets</name>
    <dbReference type="NCBI Taxonomy" id="13596"/>
</organismHost>
<evidence type="ECO:0000256" key="3">
    <source>
        <dbReference type="ARBA" id="ARBA00022844"/>
    </source>
</evidence>
<organismHost>
    <name type="scientific">Cornus florida</name>
    <name type="common">Flowering dogwood</name>
    <dbReference type="NCBI Taxonomy" id="4283"/>
</organismHost>
<proteinExistence type="predicted"/>
<evidence type="ECO:0000313" key="9">
    <source>
        <dbReference type="EMBL" id="BAF35851.2"/>
    </source>
</evidence>
<dbReference type="SUPFAM" id="SSF88633">
    <property type="entry name" value="Positive stranded ssRNA viruses"/>
    <property type="match status" value="3"/>
</dbReference>
<keyword evidence="2" id="KW-0167">Capsid protein</keyword>
<dbReference type="Pfam" id="PF03391">
    <property type="entry name" value="Nepo_coat"/>
    <property type="match status" value="1"/>
</dbReference>
<dbReference type="Pfam" id="PF03689">
    <property type="entry name" value="Nepo_coat_N"/>
    <property type="match status" value="1"/>
</dbReference>
<evidence type="ECO:0000256" key="1">
    <source>
        <dbReference type="ARBA" id="ARBA00004328"/>
    </source>
</evidence>
<dbReference type="GO" id="GO:0019028">
    <property type="term" value="C:viral capsid"/>
    <property type="evidence" value="ECO:0007669"/>
    <property type="project" value="UniProtKB-KW"/>
</dbReference>
<organismHost>
    <name type="scientific">Phlox</name>
    <name type="common">phloxes</name>
    <dbReference type="NCBI Taxonomy" id="40749"/>
</organismHost>
<organismHost>
    <name type="scientific">Syringa vulgaris</name>
    <name type="common">Common lilac</name>
    <dbReference type="NCBI Taxonomy" id="34270"/>
</organismHost>
<dbReference type="InterPro" id="IPR005306">
    <property type="entry name" value="Nepo_coat_N"/>
</dbReference>
<evidence type="ECO:0000256" key="4">
    <source>
        <dbReference type="SAM" id="MobiDB-lite"/>
    </source>
</evidence>
<dbReference type="Pfam" id="PF12312">
    <property type="entry name" value="NeA_P2"/>
    <property type="match status" value="1"/>
</dbReference>
<dbReference type="InterPro" id="IPR029053">
    <property type="entry name" value="Viral_coat"/>
</dbReference>
<evidence type="ECO:0000259" key="5">
    <source>
        <dbReference type="Pfam" id="PF03391"/>
    </source>
</evidence>
<name>A0A9J6_ARMV</name>
<organismHost>
    <name type="scientific">Beta vulgaris subsp. vulgaris</name>
    <name type="common">Beet</name>
    <dbReference type="NCBI Taxonomy" id="3555"/>
</organismHost>
<reference evidence="9" key="1">
    <citation type="journal article" date="2008" name="Virus Genes">
        <title>Comparisons of complete RNA-2 sequences, pathological and serological features among three Japanese isolates of Arabis mosaic virus.</title>
        <authorList>
            <person name="Imura Y."/>
            <person name="Oka H."/>
            <person name="Kimata K."/>
            <person name="Nasu M."/>
            <person name="Nakahama K."/>
            <person name="Maeda T."/>
        </authorList>
    </citation>
    <scope>NUCLEOTIDE SEQUENCE</scope>
</reference>
<accession>A0A9J6</accession>
<feature type="domain" description="Nepovirus coat protein N-terminal" evidence="7">
    <location>
        <begin position="620"/>
        <end position="709"/>
    </location>
</feature>
<feature type="domain" description="Nepovirus coat protein C-terminal" evidence="6">
    <location>
        <begin position="962"/>
        <end position="1118"/>
    </location>
</feature>
<organismHost>
    <name type="scientific">Vitis vinifera</name>
    <name type="common">Grape</name>
    <dbReference type="NCBI Taxonomy" id="29760"/>
</organismHost>
<dbReference type="GO" id="GO:0005198">
    <property type="term" value="F:structural molecule activity"/>
    <property type="evidence" value="ECO:0007669"/>
    <property type="project" value="InterPro"/>
</dbReference>
<evidence type="ECO:0000256" key="2">
    <source>
        <dbReference type="ARBA" id="ARBA00022561"/>
    </source>
</evidence>
<dbReference type="InterPro" id="IPR005054">
    <property type="entry name" value="Nepo_coat"/>
</dbReference>
<dbReference type="InterPro" id="IPR021081">
    <property type="entry name" value="Nepovirus_subgr_A_2A"/>
</dbReference>